<dbReference type="PROSITE" id="PS50127">
    <property type="entry name" value="UBC_2"/>
    <property type="match status" value="1"/>
</dbReference>
<dbReference type="InterPro" id="IPR000608">
    <property type="entry name" value="UBC"/>
</dbReference>
<organism evidence="4">
    <name type="scientific">Oikopleura dioica</name>
    <name type="common">Tunicate</name>
    <dbReference type="NCBI Taxonomy" id="34765"/>
    <lineage>
        <taxon>Eukaryota</taxon>
        <taxon>Metazoa</taxon>
        <taxon>Chordata</taxon>
        <taxon>Tunicata</taxon>
        <taxon>Appendicularia</taxon>
        <taxon>Copelata</taxon>
        <taxon>Oikopleuridae</taxon>
        <taxon>Oikopleura</taxon>
    </lineage>
</organism>
<feature type="compositionally biased region" description="Polar residues" evidence="1">
    <location>
        <begin position="99"/>
        <end position="115"/>
    </location>
</feature>
<dbReference type="SUPFAM" id="SSF54495">
    <property type="entry name" value="UBC-like"/>
    <property type="match status" value="1"/>
</dbReference>
<dbReference type="InParanoid" id="E4X465"/>
<evidence type="ECO:0000256" key="1">
    <source>
        <dbReference type="SAM" id="MobiDB-lite"/>
    </source>
</evidence>
<keyword evidence="5" id="KW-1185">Reference proteome</keyword>
<dbReference type="FunCoup" id="E4X465">
    <property type="interactions" value="248"/>
</dbReference>
<evidence type="ECO:0000313" key="5">
    <source>
        <dbReference type="Proteomes" id="UP000001307"/>
    </source>
</evidence>
<accession>E4X465</accession>
<feature type="transmembrane region" description="Helical" evidence="2">
    <location>
        <begin position="183"/>
        <end position="201"/>
    </location>
</feature>
<feature type="region of interest" description="Disordered" evidence="1">
    <location>
        <begin position="86"/>
        <end position="171"/>
    </location>
</feature>
<feature type="compositionally biased region" description="Acidic residues" evidence="1">
    <location>
        <begin position="152"/>
        <end position="171"/>
    </location>
</feature>
<evidence type="ECO:0000313" key="4">
    <source>
        <dbReference type="EMBL" id="CBY23854.1"/>
    </source>
</evidence>
<dbReference type="Gene3D" id="3.10.110.10">
    <property type="entry name" value="Ubiquitin Conjugating Enzyme"/>
    <property type="match status" value="1"/>
</dbReference>
<dbReference type="Proteomes" id="UP000001307">
    <property type="component" value="Unassembled WGS sequence"/>
</dbReference>
<reference evidence="4" key="1">
    <citation type="journal article" date="2010" name="Science">
        <title>Plasticity of animal genome architecture unmasked by rapid evolution of a pelagic tunicate.</title>
        <authorList>
            <person name="Denoeud F."/>
            <person name="Henriet S."/>
            <person name="Mungpakdee S."/>
            <person name="Aury J.M."/>
            <person name="Da Silva C."/>
            <person name="Brinkmann H."/>
            <person name="Mikhaleva J."/>
            <person name="Olsen L.C."/>
            <person name="Jubin C."/>
            <person name="Canestro C."/>
            <person name="Bouquet J.M."/>
            <person name="Danks G."/>
            <person name="Poulain J."/>
            <person name="Campsteijn C."/>
            <person name="Adamski M."/>
            <person name="Cross I."/>
            <person name="Yadetie F."/>
            <person name="Muffato M."/>
            <person name="Louis A."/>
            <person name="Butcher S."/>
            <person name="Tsagkogeorga G."/>
            <person name="Konrad A."/>
            <person name="Singh S."/>
            <person name="Jensen M.F."/>
            <person name="Cong E.H."/>
            <person name="Eikeseth-Otteraa H."/>
            <person name="Noel B."/>
            <person name="Anthouard V."/>
            <person name="Porcel B.M."/>
            <person name="Kachouri-Lafond R."/>
            <person name="Nishino A."/>
            <person name="Ugolini M."/>
            <person name="Chourrout P."/>
            <person name="Nishida H."/>
            <person name="Aasland R."/>
            <person name="Huzurbazar S."/>
            <person name="Westhof E."/>
            <person name="Delsuc F."/>
            <person name="Lehrach H."/>
            <person name="Reinhardt R."/>
            <person name="Weissenbach J."/>
            <person name="Roy S.W."/>
            <person name="Artiguenave F."/>
            <person name="Postlethwait J.H."/>
            <person name="Manak J.R."/>
            <person name="Thompson E.M."/>
            <person name="Jaillon O."/>
            <person name="Du Pasquier L."/>
            <person name="Boudinot P."/>
            <person name="Liberles D.A."/>
            <person name="Volff J.N."/>
            <person name="Philippe H."/>
            <person name="Lenhard B."/>
            <person name="Roest Crollius H."/>
            <person name="Wincker P."/>
            <person name="Chourrout D."/>
        </authorList>
    </citation>
    <scope>NUCLEOTIDE SEQUENCE [LARGE SCALE GENOMIC DNA]</scope>
</reference>
<sequence length="225" mass="25385">MTPNGRFELHKKICLSISGYHPETWRPSWSIRTALLAMIGFMPTHGNGAIGSLDYTDAERRILTKRSVDYVCKVCGPIKNLLLDKPQDQAEEQEEIKKYSSQLTTSKPSNSSGESSTDKNENETSQEEASSPASDLTSEINIDPATDPTETKEDENEVIQEEENSEELIEEVEISRPRRENDLASFVLMWFLVLALAFIIYRRLNKSLGIDLVELADQYLTSLLP</sequence>
<gene>
    <name evidence="4" type="ORF">GSOID_T00001180001</name>
</gene>
<proteinExistence type="predicted"/>
<feature type="compositionally biased region" description="Polar residues" evidence="1">
    <location>
        <begin position="127"/>
        <end position="140"/>
    </location>
</feature>
<dbReference type="OrthoDB" id="1158011at2759"/>
<dbReference type="InterPro" id="IPR016135">
    <property type="entry name" value="UBQ-conjugating_enzyme/RWD"/>
</dbReference>
<evidence type="ECO:0000256" key="2">
    <source>
        <dbReference type="SAM" id="Phobius"/>
    </source>
</evidence>
<keyword evidence="2" id="KW-0812">Transmembrane</keyword>
<feature type="domain" description="UBC core" evidence="3">
    <location>
        <begin position="1"/>
        <end position="83"/>
    </location>
</feature>
<dbReference type="EMBL" id="FN653024">
    <property type="protein sequence ID" value="CBY23854.1"/>
    <property type="molecule type" value="Genomic_DNA"/>
</dbReference>
<name>E4X465_OIKDI</name>
<keyword evidence="2" id="KW-0472">Membrane</keyword>
<dbReference type="AlphaFoldDB" id="E4X465"/>
<protein>
    <recommendedName>
        <fullName evidence="3">UBC core domain-containing protein</fullName>
    </recommendedName>
</protein>
<evidence type="ECO:0000259" key="3">
    <source>
        <dbReference type="PROSITE" id="PS50127"/>
    </source>
</evidence>
<keyword evidence="2" id="KW-1133">Transmembrane helix</keyword>